<keyword evidence="1" id="KW-0472">Membrane</keyword>
<gene>
    <name evidence="2" type="ORF">A3Q56_01909</name>
</gene>
<keyword evidence="3" id="KW-1185">Reference proteome</keyword>
<organism evidence="2 3">
    <name type="scientific">Intoshia linei</name>
    <dbReference type="NCBI Taxonomy" id="1819745"/>
    <lineage>
        <taxon>Eukaryota</taxon>
        <taxon>Metazoa</taxon>
        <taxon>Spiralia</taxon>
        <taxon>Lophotrochozoa</taxon>
        <taxon>Mesozoa</taxon>
        <taxon>Orthonectida</taxon>
        <taxon>Rhopaluridae</taxon>
        <taxon>Intoshia</taxon>
    </lineage>
</organism>
<keyword evidence="1" id="KW-1133">Transmembrane helix</keyword>
<accession>A0A177B7U0</accession>
<protein>
    <submittedName>
        <fullName evidence="2">Uncharacterized protein</fullName>
    </submittedName>
</protein>
<reference evidence="2 3" key="1">
    <citation type="submission" date="2016-04" db="EMBL/GenBank/DDBJ databases">
        <title>The genome of Intoshia linei affirms orthonectids as highly simplified spiralians.</title>
        <authorList>
            <person name="Mikhailov K.V."/>
            <person name="Slusarev G.S."/>
            <person name="Nikitin M.A."/>
            <person name="Logacheva M.D."/>
            <person name="Penin A."/>
            <person name="Aleoshin V."/>
            <person name="Panchin Y.V."/>
        </authorList>
    </citation>
    <scope>NUCLEOTIDE SEQUENCE [LARGE SCALE GENOMIC DNA]</scope>
    <source>
        <strain evidence="2">Intl2013</strain>
        <tissue evidence="2">Whole animal</tissue>
    </source>
</reference>
<dbReference type="AlphaFoldDB" id="A0A177B7U0"/>
<dbReference type="EMBL" id="LWCA01000156">
    <property type="protein sequence ID" value="OAF70367.1"/>
    <property type="molecule type" value="Genomic_DNA"/>
</dbReference>
<evidence type="ECO:0000313" key="2">
    <source>
        <dbReference type="EMBL" id="OAF70367.1"/>
    </source>
</evidence>
<evidence type="ECO:0000313" key="3">
    <source>
        <dbReference type="Proteomes" id="UP000078046"/>
    </source>
</evidence>
<comment type="caution">
    <text evidence="2">The sequence shown here is derived from an EMBL/GenBank/DDBJ whole genome shotgun (WGS) entry which is preliminary data.</text>
</comment>
<dbReference type="Proteomes" id="UP000078046">
    <property type="component" value="Unassembled WGS sequence"/>
</dbReference>
<evidence type="ECO:0000256" key="1">
    <source>
        <dbReference type="SAM" id="Phobius"/>
    </source>
</evidence>
<name>A0A177B7U0_9BILA</name>
<proteinExistence type="predicted"/>
<feature type="transmembrane region" description="Helical" evidence="1">
    <location>
        <begin position="256"/>
        <end position="275"/>
    </location>
</feature>
<sequence length="439" mass="52013">MFEMCDRKNVDKYTSTQYNGELKKMTNSLKISNTWLNEDLRVLNLNNVSKILNSLWIDKDIDKSKFELNFLPYLFKFFKPNCEHTLITIKLLILLFPNNLVLYKNQIWFYIKEVINFQNVHLCNIAGSIVAIWYFFNENDKIKHISNSALNMMMDIFNQMGRTFNFELKDLNSNVNHLSDFLPSLNVSLDNEDSVMYMKSTINFLMSILKYNLLYSNEFVSTLNSDLFKNFLILFSTINENIWKNYEILSVQFGEYINVFFISSFSVFIILFRAFDTKIFREKSISQSMQLNIGNLCHLSDSAFEIIQTLFKFWVNKRYFHQDQSMVVQLEKAIEINDDFMNVDIKLKIRQTKIFLIVMPNVAYSEENMRQLTNAINTNLTNLIKLWNNQPLNAYSYLLSVNIKIAKYILSNYVTSNQTTNKLIYNLNIVRYFPLSRYD</sequence>
<keyword evidence="1" id="KW-0812">Transmembrane</keyword>